<evidence type="ECO:0000313" key="3">
    <source>
        <dbReference type="Proteomes" id="UP000674270"/>
    </source>
</evidence>
<dbReference type="Proteomes" id="UP000674270">
    <property type="component" value="Unassembled WGS sequence"/>
</dbReference>
<sequence length="612" mass="67917">MSLALVTTFFSHAPKAERFNNVIDDFDTYLQMEKEGKVQEQKQQLPVNTQNQGYEIFSSLSTVPAPKEKQKSAAANKGTKGKATGKNKSAAASTKKVDVAKAEPAEPEKTTFSEVCAVTTENGASPILLSSYPYFFQSNQWDPAYLAKDFAKYQLVLDPLGLYASKFAKPTGINTSAYLEQLAQLIERQQLAHLYKFGIAQGVGQLIAYNHLLNDEQLVSELINHNKSIAQLTHTITEKQFEIDKLNDDVLKSKEQIAQLQAIVNSSDDQSLIDTLKTKLADAQKTIEQKQNSLDQLSQENQQTQETIAQLEKQLNESVVEQAQLKQQLADKEQQFAAANLKIEQLTADIAKLELESKNQLQVAGNADELMKSVTAELLQQKELLKQKENELATVKSEKDGVASSLVAQQEKSKLLELQNQQLQTQLVEKEQLAEKIQVSLAKKTEQAEQQVALENALKAELAEAKKQLAEHQTAQNALSKQFANSEKQQADLQAKLLQQEQNYTTAQAQLKQANADLQKLQADMEKQTALMSQASDQQVKALTADLNKQLALLKQKEDGLKKAETESQTTREALAKQQADAKALAEKNQQLTAELQQKAQQADKIQASLAE</sequence>
<organism evidence="2 3">
    <name type="scientific">Providencia huaxiensis</name>
    <dbReference type="NCBI Taxonomy" id="2027290"/>
    <lineage>
        <taxon>Bacteria</taxon>
        <taxon>Pseudomonadati</taxon>
        <taxon>Pseudomonadota</taxon>
        <taxon>Gammaproteobacteria</taxon>
        <taxon>Enterobacterales</taxon>
        <taxon>Morganellaceae</taxon>
        <taxon>Providencia</taxon>
    </lineage>
</organism>
<feature type="compositionally biased region" description="Basic and acidic residues" evidence="1">
    <location>
        <begin position="95"/>
        <end position="105"/>
    </location>
</feature>
<gene>
    <name evidence="2" type="ORF">J7T18_12770</name>
</gene>
<comment type="caution">
    <text evidence="2">The sequence shown here is derived from an EMBL/GenBank/DDBJ whole genome shotgun (WGS) entry which is preliminary data.</text>
</comment>
<evidence type="ECO:0008006" key="4">
    <source>
        <dbReference type="Google" id="ProtNLM"/>
    </source>
</evidence>
<feature type="compositionally biased region" description="Basic and acidic residues" evidence="1">
    <location>
        <begin position="557"/>
        <end position="566"/>
    </location>
</feature>
<protein>
    <recommendedName>
        <fullName evidence="4">M protein repeat protein</fullName>
    </recommendedName>
</protein>
<feature type="region of interest" description="Disordered" evidence="1">
    <location>
        <begin position="557"/>
        <end position="582"/>
    </location>
</feature>
<name>A0A8I2ALW5_9GAMM</name>
<dbReference type="EMBL" id="JAGKLY010000004">
    <property type="protein sequence ID" value="MBQ0269172.1"/>
    <property type="molecule type" value="Genomic_DNA"/>
</dbReference>
<evidence type="ECO:0000256" key="1">
    <source>
        <dbReference type="SAM" id="MobiDB-lite"/>
    </source>
</evidence>
<accession>A0A8I2ALW5</accession>
<proteinExistence type="predicted"/>
<reference evidence="2" key="1">
    <citation type="submission" date="2021-03" db="EMBL/GenBank/DDBJ databases">
        <authorList>
            <person name="Stanton E."/>
        </authorList>
    </citation>
    <scope>NUCLEOTIDE SEQUENCE</scope>
    <source>
        <strain evidence="2">2020EL-00113</strain>
    </source>
</reference>
<feature type="region of interest" description="Disordered" evidence="1">
    <location>
        <begin position="64"/>
        <end position="105"/>
    </location>
</feature>
<evidence type="ECO:0000313" key="2">
    <source>
        <dbReference type="EMBL" id="MBQ0269172.1"/>
    </source>
</evidence>
<dbReference type="AlphaFoldDB" id="A0A8I2ALW5"/>
<feature type="non-terminal residue" evidence="2">
    <location>
        <position position="612"/>
    </location>
</feature>